<dbReference type="SUPFAM" id="SSF47413">
    <property type="entry name" value="lambda repressor-like DNA-binding domains"/>
    <property type="match status" value="1"/>
</dbReference>
<dbReference type="Gene3D" id="1.10.260.40">
    <property type="entry name" value="lambda repressor-like DNA-binding domains"/>
    <property type="match status" value="1"/>
</dbReference>
<evidence type="ECO:0000256" key="2">
    <source>
        <dbReference type="ARBA" id="ARBA00023125"/>
    </source>
</evidence>
<dbReference type="PROSITE" id="PS00356">
    <property type="entry name" value="HTH_LACI_1"/>
    <property type="match status" value="1"/>
</dbReference>
<comment type="caution">
    <text evidence="6">The sequence shown here is derived from an EMBL/GenBank/DDBJ whole genome shotgun (WGS) entry which is preliminary data.</text>
</comment>
<feature type="compositionally biased region" description="Basic and acidic residues" evidence="4">
    <location>
        <begin position="335"/>
        <end position="350"/>
    </location>
</feature>
<evidence type="ECO:0000313" key="7">
    <source>
        <dbReference type="Proteomes" id="UP000309133"/>
    </source>
</evidence>
<keyword evidence="1" id="KW-0805">Transcription regulation</keyword>
<dbReference type="EMBL" id="SSSM01000005">
    <property type="protein sequence ID" value="THG29611.1"/>
    <property type="molecule type" value="Genomic_DNA"/>
</dbReference>
<dbReference type="PANTHER" id="PTHR30146">
    <property type="entry name" value="LACI-RELATED TRANSCRIPTIONAL REPRESSOR"/>
    <property type="match status" value="1"/>
</dbReference>
<feature type="region of interest" description="Disordered" evidence="4">
    <location>
        <begin position="324"/>
        <end position="350"/>
    </location>
</feature>
<gene>
    <name evidence="6" type="ORF">E6C64_13115</name>
</gene>
<dbReference type="InterPro" id="IPR000843">
    <property type="entry name" value="HTH_LacI"/>
</dbReference>
<dbReference type="CDD" id="cd06267">
    <property type="entry name" value="PBP1_LacI_sugar_binding-like"/>
    <property type="match status" value="1"/>
</dbReference>
<dbReference type="Pfam" id="PF13377">
    <property type="entry name" value="Peripla_BP_3"/>
    <property type="match status" value="1"/>
</dbReference>
<dbReference type="PANTHER" id="PTHR30146:SF153">
    <property type="entry name" value="LACTOSE OPERON REPRESSOR"/>
    <property type="match status" value="1"/>
</dbReference>
<organism evidence="6 7">
    <name type="scientific">Naasia lichenicola</name>
    <dbReference type="NCBI Taxonomy" id="2565933"/>
    <lineage>
        <taxon>Bacteria</taxon>
        <taxon>Bacillati</taxon>
        <taxon>Actinomycetota</taxon>
        <taxon>Actinomycetes</taxon>
        <taxon>Micrococcales</taxon>
        <taxon>Microbacteriaceae</taxon>
        <taxon>Naasia</taxon>
    </lineage>
</organism>
<dbReference type="Pfam" id="PF00356">
    <property type="entry name" value="LacI"/>
    <property type="match status" value="1"/>
</dbReference>
<dbReference type="CDD" id="cd01392">
    <property type="entry name" value="HTH_LacI"/>
    <property type="match status" value="1"/>
</dbReference>
<evidence type="ECO:0000256" key="3">
    <source>
        <dbReference type="ARBA" id="ARBA00023163"/>
    </source>
</evidence>
<dbReference type="SUPFAM" id="SSF53822">
    <property type="entry name" value="Periplasmic binding protein-like I"/>
    <property type="match status" value="1"/>
</dbReference>
<evidence type="ECO:0000256" key="4">
    <source>
        <dbReference type="SAM" id="MobiDB-lite"/>
    </source>
</evidence>
<protein>
    <submittedName>
        <fullName evidence="6">LacI family transcriptional regulator</fullName>
    </submittedName>
</protein>
<name>A0A4S4FHP4_9MICO</name>
<dbReference type="InterPro" id="IPR010982">
    <property type="entry name" value="Lambda_DNA-bd_dom_sf"/>
</dbReference>
<sequence length="350" mass="36006">MVSRSGRSPSVTLADVASHAQVSLATASRVINGSTRQVQPDLRDRVLASSRLLGYVVDEQAQSMARGASQTVALVVGDIADPYFSAIAAGVSAAASRLRLTVIITTTGPGGLAEHEAVAALRPKRPLAILLAASRHLDSAGEELLLEELAGYEARGGRVSFIGADTGGSAARVVRVQNRAGARELARSLIHLGYTRFSILGGPSDLATARARVDGFAEGLASGGIAASSVEIVHGPLTRDGGHAAVLELQGLNHPGACVFAVTDVMAVGAMTALISQGRMPGRDIAVAGFDDIPLLQDVRPALTTVALPLFDIGVQALELALADPSPDSSSPEADDVRGVVRLRESTPPL</sequence>
<dbReference type="AlphaFoldDB" id="A0A4S4FHP4"/>
<dbReference type="InterPro" id="IPR046335">
    <property type="entry name" value="LacI/GalR-like_sensor"/>
</dbReference>
<accession>A0A4S4FHP4</accession>
<dbReference type="RefSeq" id="WP_136427940.1">
    <property type="nucleotide sequence ID" value="NZ_SSSM01000005.1"/>
</dbReference>
<evidence type="ECO:0000259" key="5">
    <source>
        <dbReference type="PROSITE" id="PS50932"/>
    </source>
</evidence>
<dbReference type="PROSITE" id="PS50932">
    <property type="entry name" value="HTH_LACI_2"/>
    <property type="match status" value="1"/>
</dbReference>
<dbReference type="Proteomes" id="UP000309133">
    <property type="component" value="Unassembled WGS sequence"/>
</dbReference>
<proteinExistence type="predicted"/>
<reference evidence="6 7" key="1">
    <citation type="submission" date="2019-04" db="EMBL/GenBank/DDBJ databases">
        <authorList>
            <person name="Jiang L."/>
        </authorList>
    </citation>
    <scope>NUCLEOTIDE SEQUENCE [LARGE SCALE GENOMIC DNA]</scope>
    <source>
        <strain evidence="6 7">YIM 131853</strain>
    </source>
</reference>
<dbReference type="GO" id="GO:0003700">
    <property type="term" value="F:DNA-binding transcription factor activity"/>
    <property type="evidence" value="ECO:0007669"/>
    <property type="project" value="TreeGrafter"/>
</dbReference>
<dbReference type="Gene3D" id="3.40.50.2300">
    <property type="match status" value="2"/>
</dbReference>
<dbReference type="InterPro" id="IPR028082">
    <property type="entry name" value="Peripla_BP_I"/>
</dbReference>
<keyword evidence="3" id="KW-0804">Transcription</keyword>
<keyword evidence="2" id="KW-0238">DNA-binding</keyword>
<evidence type="ECO:0000313" key="6">
    <source>
        <dbReference type="EMBL" id="THG29611.1"/>
    </source>
</evidence>
<evidence type="ECO:0000256" key="1">
    <source>
        <dbReference type="ARBA" id="ARBA00023015"/>
    </source>
</evidence>
<keyword evidence="7" id="KW-1185">Reference proteome</keyword>
<feature type="domain" description="HTH lacI-type" evidence="5">
    <location>
        <begin position="11"/>
        <end position="66"/>
    </location>
</feature>
<dbReference type="SMART" id="SM00354">
    <property type="entry name" value="HTH_LACI"/>
    <property type="match status" value="1"/>
</dbReference>
<dbReference type="GO" id="GO:0000976">
    <property type="term" value="F:transcription cis-regulatory region binding"/>
    <property type="evidence" value="ECO:0007669"/>
    <property type="project" value="TreeGrafter"/>
</dbReference>
<dbReference type="OrthoDB" id="3226810at2"/>